<protein>
    <recommendedName>
        <fullName evidence="4">HTH crp-type domain-containing protein</fullName>
    </recommendedName>
</protein>
<dbReference type="InterPro" id="IPR036390">
    <property type="entry name" value="WH_DNA-bd_sf"/>
</dbReference>
<dbReference type="AlphaFoldDB" id="A0A0F5JN59"/>
<evidence type="ECO:0008006" key="4">
    <source>
        <dbReference type="Google" id="ProtNLM"/>
    </source>
</evidence>
<feature type="region of interest" description="Disordered" evidence="1">
    <location>
        <begin position="119"/>
        <end position="158"/>
    </location>
</feature>
<dbReference type="PATRIC" id="fig|927665.4.peg.701"/>
<dbReference type="EMBL" id="AQHV01000003">
    <property type="protein sequence ID" value="KKB59134.1"/>
    <property type="molecule type" value="Genomic_DNA"/>
</dbReference>
<feature type="compositionally biased region" description="Pro residues" evidence="1">
    <location>
        <begin position="134"/>
        <end position="146"/>
    </location>
</feature>
<dbReference type="InterPro" id="IPR036388">
    <property type="entry name" value="WH-like_DNA-bd_sf"/>
</dbReference>
<sequence>MKDEDYQSVNSGKRKKGFLCVPNYWLDDFYSDEPERRNKARIYLCLLKHVYFADGEIVVNGQRMPCRKGEWVTTYRQLEQKTGVARTTISRLIKQLAEEGNIRIRYDGHFTFVQFPPAGVPKDVPASDGKEPPPAKPAKPRTPPAGRPNYNRFKDKES</sequence>
<evidence type="ECO:0000313" key="2">
    <source>
        <dbReference type="EMBL" id="KKB59134.1"/>
    </source>
</evidence>
<organism evidence="2 3">
    <name type="scientific">Parabacteroides goldsteinii DSM 19448 = WAL 12034</name>
    <dbReference type="NCBI Taxonomy" id="927665"/>
    <lineage>
        <taxon>Bacteria</taxon>
        <taxon>Pseudomonadati</taxon>
        <taxon>Bacteroidota</taxon>
        <taxon>Bacteroidia</taxon>
        <taxon>Bacteroidales</taxon>
        <taxon>Tannerellaceae</taxon>
        <taxon>Parabacteroides</taxon>
    </lineage>
</organism>
<dbReference type="RefSeq" id="WP_046145304.1">
    <property type="nucleotide sequence ID" value="NZ_KQ033912.1"/>
</dbReference>
<comment type="caution">
    <text evidence="2">The sequence shown here is derived from an EMBL/GenBank/DDBJ whole genome shotgun (WGS) entry which is preliminary data.</text>
</comment>
<dbReference type="SUPFAM" id="SSF46785">
    <property type="entry name" value="Winged helix' DNA-binding domain"/>
    <property type="match status" value="1"/>
</dbReference>
<dbReference type="Gene3D" id="1.10.10.10">
    <property type="entry name" value="Winged helix-like DNA-binding domain superfamily/Winged helix DNA-binding domain"/>
    <property type="match status" value="1"/>
</dbReference>
<gene>
    <name evidence="2" type="ORF">HMPREF1535_00693</name>
</gene>
<reference evidence="2 3" key="1">
    <citation type="submission" date="2013-04" db="EMBL/GenBank/DDBJ databases">
        <title>The Genome Sequence of Parabacteroides goldsteinii DSM 19448.</title>
        <authorList>
            <consortium name="The Broad Institute Genomics Platform"/>
            <person name="Earl A."/>
            <person name="Ward D."/>
            <person name="Feldgarden M."/>
            <person name="Gevers D."/>
            <person name="Martens E."/>
            <person name="Sakamoto M."/>
            <person name="Benno Y."/>
            <person name="Song Y."/>
            <person name="Liu C."/>
            <person name="Lee J."/>
            <person name="Bolanos M."/>
            <person name="Vaisanen M.L."/>
            <person name="Finegold S.M."/>
            <person name="Walker B."/>
            <person name="Young S."/>
            <person name="Zeng Q."/>
            <person name="Gargeya S."/>
            <person name="Fitzgerald M."/>
            <person name="Haas B."/>
            <person name="Abouelleil A."/>
            <person name="Allen A.W."/>
            <person name="Alvarado L."/>
            <person name="Arachchi H.M."/>
            <person name="Berlin A.M."/>
            <person name="Chapman S.B."/>
            <person name="Gainer-Dewar J."/>
            <person name="Goldberg J."/>
            <person name="Griggs A."/>
            <person name="Gujja S."/>
            <person name="Hansen M."/>
            <person name="Howarth C."/>
            <person name="Imamovic A."/>
            <person name="Ireland A."/>
            <person name="Larimer J."/>
            <person name="McCowan C."/>
            <person name="Murphy C."/>
            <person name="Pearson M."/>
            <person name="Poon T.W."/>
            <person name="Priest M."/>
            <person name="Roberts A."/>
            <person name="Saif S."/>
            <person name="Shea T."/>
            <person name="Sisk P."/>
            <person name="Sykes S."/>
            <person name="Wortman J."/>
            <person name="Nusbaum C."/>
            <person name="Birren B."/>
        </authorList>
    </citation>
    <scope>NUCLEOTIDE SEQUENCE [LARGE SCALE GENOMIC DNA]</scope>
    <source>
        <strain evidence="2 3">DSM 19448</strain>
    </source>
</reference>
<accession>A0A0F5JN59</accession>
<name>A0A0F5JN59_9BACT</name>
<proteinExistence type="predicted"/>
<evidence type="ECO:0000256" key="1">
    <source>
        <dbReference type="SAM" id="MobiDB-lite"/>
    </source>
</evidence>
<dbReference type="STRING" id="927665.HMPREF1535_00693"/>
<dbReference type="Proteomes" id="UP000033047">
    <property type="component" value="Unassembled WGS sequence"/>
</dbReference>
<evidence type="ECO:0000313" key="3">
    <source>
        <dbReference type="Proteomes" id="UP000033047"/>
    </source>
</evidence>
<dbReference type="HOGENOM" id="CLU_142846_0_0_10"/>